<dbReference type="Pfam" id="PF00149">
    <property type="entry name" value="Metallophos"/>
    <property type="match status" value="1"/>
</dbReference>
<keyword evidence="4" id="KW-0326">Glycosidase</keyword>
<dbReference type="InterPro" id="IPR018711">
    <property type="entry name" value="NAGPA"/>
</dbReference>
<dbReference type="Gene3D" id="3.60.21.10">
    <property type="match status" value="1"/>
</dbReference>
<dbReference type="SUPFAM" id="SSF56300">
    <property type="entry name" value="Metallo-dependent phosphatases"/>
    <property type="match status" value="1"/>
</dbReference>
<dbReference type="InterPro" id="IPR008964">
    <property type="entry name" value="Invasin/intimin_cell_adhesion"/>
</dbReference>
<keyword evidence="2" id="KW-0732">Signal</keyword>
<feature type="chain" id="PRO_5045133214" evidence="2">
    <location>
        <begin position="26"/>
        <end position="1167"/>
    </location>
</feature>
<accession>A0ABS5L3H4</accession>
<dbReference type="Gene3D" id="2.60.40.1080">
    <property type="match status" value="2"/>
</dbReference>
<dbReference type="InterPro" id="IPR029052">
    <property type="entry name" value="Metallo-depent_PP-like"/>
</dbReference>
<evidence type="ECO:0000313" key="5">
    <source>
        <dbReference type="Proteomes" id="UP000730482"/>
    </source>
</evidence>
<evidence type="ECO:0000256" key="1">
    <source>
        <dbReference type="SAM" id="MobiDB-lite"/>
    </source>
</evidence>
<dbReference type="InterPro" id="IPR004843">
    <property type="entry name" value="Calcineurin-like_PHP"/>
</dbReference>
<dbReference type="Pfam" id="PF09992">
    <property type="entry name" value="NAGPA"/>
    <property type="match status" value="1"/>
</dbReference>
<feature type="domain" description="BIG2" evidence="3">
    <location>
        <begin position="515"/>
        <end position="598"/>
    </location>
</feature>
<feature type="domain" description="BIG2" evidence="3">
    <location>
        <begin position="428"/>
        <end position="511"/>
    </location>
</feature>
<name>A0ABS5L3H4_9ACTN</name>
<dbReference type="GO" id="GO:0016798">
    <property type="term" value="F:hydrolase activity, acting on glycosyl bonds"/>
    <property type="evidence" value="ECO:0007669"/>
    <property type="project" value="UniProtKB-KW"/>
</dbReference>
<dbReference type="PANTHER" id="PTHR40446:SF2">
    <property type="entry name" value="N-ACETYLGLUCOSAMINE-1-PHOSPHODIESTER ALPHA-N-ACETYLGLUCOSAMINIDASE"/>
    <property type="match status" value="1"/>
</dbReference>
<evidence type="ECO:0000259" key="3">
    <source>
        <dbReference type="SMART" id="SM00635"/>
    </source>
</evidence>
<dbReference type="Proteomes" id="UP000730482">
    <property type="component" value="Unassembled WGS sequence"/>
</dbReference>
<dbReference type="PANTHER" id="PTHR40446">
    <property type="entry name" value="N-ACETYLGLUCOSAMINE-1-PHOSPHODIESTER ALPHA-N-ACETYLGLUCOSAMINIDASE"/>
    <property type="match status" value="1"/>
</dbReference>
<evidence type="ECO:0000313" key="4">
    <source>
        <dbReference type="EMBL" id="MBS2552790.1"/>
    </source>
</evidence>
<feature type="domain" description="BIG2" evidence="3">
    <location>
        <begin position="1075"/>
        <end position="1164"/>
    </location>
</feature>
<feature type="compositionally biased region" description="Low complexity" evidence="1">
    <location>
        <begin position="27"/>
        <end position="42"/>
    </location>
</feature>
<dbReference type="SMART" id="SM00635">
    <property type="entry name" value="BID_2"/>
    <property type="match status" value="3"/>
</dbReference>
<gene>
    <name evidence="4" type="ORF">KGQ19_38645</name>
</gene>
<proteinExistence type="predicted"/>
<protein>
    <submittedName>
        <fullName evidence="4">Phosphodiester glycosidase family protein</fullName>
    </submittedName>
</protein>
<dbReference type="EMBL" id="JAAFYZ010000211">
    <property type="protein sequence ID" value="MBS2552790.1"/>
    <property type="molecule type" value="Genomic_DNA"/>
</dbReference>
<dbReference type="InterPro" id="IPR003343">
    <property type="entry name" value="Big_2"/>
</dbReference>
<evidence type="ECO:0000256" key="2">
    <source>
        <dbReference type="SAM" id="SignalP"/>
    </source>
</evidence>
<dbReference type="Pfam" id="PF02368">
    <property type="entry name" value="Big_2"/>
    <property type="match status" value="2"/>
</dbReference>
<feature type="signal peptide" evidence="2">
    <location>
        <begin position="1"/>
        <end position="25"/>
    </location>
</feature>
<sequence>MMLRRNRRVAVSAAVVVALVGTAMAGAGGTSASANAQTGASAKPGGGSRPWLPPTPGQWPLVVNASRTATQEITRGVDYQTDTYQTVGGVQHSTELNVDLTDPNVRLGVVESHNELSDPNDEVVSSMANRTGAVAGINGDFFDIYGSGRPHGMVVVNGRLVKSPNPAWNQNLVVRADGSVAIGAESYSGTATDGTATHPITSVNMVDDLSANGLVRVTPDLGDSGKVPASVVASGHRDPAAADVLIIDKVTPGITDLTPLPTGTEDLVGSGTAGQWLTATAHVGDRVAIAESISPDNAPRQALSGGAVLVQNGTMAVPLQGGGENNVNNPVTGLGVTKDGKHAIVAVFDGHQPEDAAEGLTRPQLAGWMLAHGAYNAMIFDSGGSSEMVARQPGQQQVSVGNTPSDGHERPVANGLFFYSTEAHAGPAVRTVANSGAPLAVLTGSKVPVSAYAVDALGNPASDPVQLAVRPPSRASISTGTNGATITAASKPGNGELTAKAGRAHSSVPLRVTDKLTSLTVSPATVDLNNGGTQQLAVTATTRDKEPVTLLPASVTWTASPSNLGSVDPATGLFTAATDGEGLVTVTAGAGGATAAVSIAVGQRSEIVDPMTDVGNWSVNTHGATGSVSLSTTTKRLPSDAGSMDVKYAIPAGSGVKQVVFSPTVHESFPPAGETQLPNAVGVWIKGSGTGGSGTPLGLGNLTLAEAYYEVNGQYVDFYPSTVTYDGWQLIIADLPAGLQFPMSVDFLDFLVISPSQALTGDLYVSDLQALYSPRPLVTPPYVAIPHNPSWLQYTEDPAKFRPGGTTLAALDDAHTHADDPNSTGSVVLKQDGADLRRLTQIKALSSGQTGPLSLQTMGDMSDTGSMANLDYLKSLLDGFGVPYHEGVGNHEITQGVDPENKNWTSLFGPTHYAYTQGAANVLVTDSAHIGILPSDPYQVPTTDPAQYQWLADQLSANRSPVVFVVSHVPAYDPHPQQDSQFADRWEAQMFETLVQKYQDSHPRTHVVMLFGHARGWAENLLDPTGHNTPNGLPNFVVADAGVEAYAPASEGGFYNYGLFHVLPNGDVQFAAIPTLASIAVTGTATTLKPGQSTQLTATGTSPTGDDLPALSVPIADPASHVWKSSDPHVATVDPVTGAVRARCPGTATISVSSDNVTGSVALTVAE</sequence>
<comment type="caution">
    <text evidence="4">The sequence shown here is derived from an EMBL/GenBank/DDBJ whole genome shotgun (WGS) entry which is preliminary data.</text>
</comment>
<reference evidence="4 5" key="1">
    <citation type="submission" date="2020-02" db="EMBL/GenBank/DDBJ databases">
        <title>Acidophilic actinobacteria isolated from forest soil.</title>
        <authorList>
            <person name="Golinska P."/>
        </authorList>
    </citation>
    <scope>NUCLEOTIDE SEQUENCE [LARGE SCALE GENOMIC DNA]</scope>
    <source>
        <strain evidence="4 5">NL8</strain>
    </source>
</reference>
<organism evidence="4 5">
    <name type="scientific">Catenulispora pinistramenti</name>
    <dbReference type="NCBI Taxonomy" id="2705254"/>
    <lineage>
        <taxon>Bacteria</taxon>
        <taxon>Bacillati</taxon>
        <taxon>Actinomycetota</taxon>
        <taxon>Actinomycetes</taxon>
        <taxon>Catenulisporales</taxon>
        <taxon>Catenulisporaceae</taxon>
        <taxon>Catenulispora</taxon>
    </lineage>
</organism>
<dbReference type="SUPFAM" id="SSF49373">
    <property type="entry name" value="Invasin/intimin cell-adhesion fragments"/>
    <property type="match status" value="1"/>
</dbReference>
<feature type="region of interest" description="Disordered" evidence="1">
    <location>
        <begin position="27"/>
        <end position="57"/>
    </location>
</feature>
<keyword evidence="4" id="KW-0378">Hydrolase</keyword>
<keyword evidence="5" id="KW-1185">Reference proteome</keyword>